<dbReference type="InterPro" id="IPR025557">
    <property type="entry name" value="DUF4282"/>
</dbReference>
<accession>A0A4E0RJ50</accession>
<evidence type="ECO:0000313" key="3">
    <source>
        <dbReference type="Proteomes" id="UP000030428"/>
    </source>
</evidence>
<evidence type="ECO:0000256" key="1">
    <source>
        <dbReference type="SAM" id="Phobius"/>
    </source>
</evidence>
<dbReference type="EMBL" id="JSZA02000037">
    <property type="protein sequence ID" value="TGO03156.1"/>
    <property type="molecule type" value="Genomic_DNA"/>
</dbReference>
<feature type="transmembrane region" description="Helical" evidence="1">
    <location>
        <begin position="62"/>
        <end position="80"/>
    </location>
</feature>
<keyword evidence="1" id="KW-1133">Transmembrane helix</keyword>
<organism evidence="2 3">
    <name type="scientific">Candidatus Thiomargarita nelsonii</name>
    <dbReference type="NCBI Taxonomy" id="1003181"/>
    <lineage>
        <taxon>Bacteria</taxon>
        <taxon>Pseudomonadati</taxon>
        <taxon>Pseudomonadota</taxon>
        <taxon>Gammaproteobacteria</taxon>
        <taxon>Thiotrichales</taxon>
        <taxon>Thiotrichaceae</taxon>
        <taxon>Thiomargarita</taxon>
    </lineage>
</organism>
<evidence type="ECO:0008006" key="4">
    <source>
        <dbReference type="Google" id="ProtNLM"/>
    </source>
</evidence>
<evidence type="ECO:0000313" key="2">
    <source>
        <dbReference type="EMBL" id="TGO03156.1"/>
    </source>
</evidence>
<dbReference type="Pfam" id="PF14110">
    <property type="entry name" value="DUF4282"/>
    <property type="match status" value="1"/>
</dbReference>
<comment type="caution">
    <text evidence="2">The sequence shown here is derived from an EMBL/GenBank/DDBJ whole genome shotgun (WGS) entry which is preliminary data.</text>
</comment>
<keyword evidence="1" id="KW-0472">Membrane</keyword>
<gene>
    <name evidence="2" type="ORF">PN36_11955</name>
</gene>
<dbReference type="Proteomes" id="UP000030428">
    <property type="component" value="Unassembled WGS sequence"/>
</dbReference>
<proteinExistence type="predicted"/>
<keyword evidence="1" id="KW-0812">Transmembrane</keyword>
<sequence>MQTLIDFLNFRIFISPYILLICYYLGAIGLPIMGWLFMLWIKRKFWAASKIYDKSKQLSKEYIPLKIRISFFILFLFFFISMEIVWRMMFEFLIAYLQMWEALMELNSPPSFVKNNRL</sequence>
<dbReference type="AlphaFoldDB" id="A0A4E0RJ50"/>
<name>A0A4E0RJ50_9GAMM</name>
<keyword evidence="3" id="KW-1185">Reference proteome</keyword>
<protein>
    <recommendedName>
        <fullName evidence="4">DUF4282 domain-containing protein</fullName>
    </recommendedName>
</protein>
<feature type="transmembrane region" description="Helical" evidence="1">
    <location>
        <begin position="17"/>
        <end position="41"/>
    </location>
</feature>
<reference evidence="2 3" key="1">
    <citation type="journal article" date="2016" name="Front. Microbiol.">
        <title>Single-Cell (Meta-)Genomics of a Dimorphic Candidatus Thiomargarita nelsonii Reveals Genomic Plasticity.</title>
        <authorList>
            <person name="Flood B.E."/>
            <person name="Fliss P."/>
            <person name="Jones D.S."/>
            <person name="Dick G.J."/>
            <person name="Jain S."/>
            <person name="Kaster A.K."/>
            <person name="Winkel M."/>
            <person name="Mussmann M."/>
            <person name="Bailey J."/>
        </authorList>
    </citation>
    <scope>NUCLEOTIDE SEQUENCE [LARGE SCALE GENOMIC DNA]</scope>
    <source>
        <strain evidence="2">Hydrate Ridge</strain>
    </source>
</reference>